<organism evidence="3 4">
    <name type="scientific">Rhizophagus clarus</name>
    <dbReference type="NCBI Taxonomy" id="94130"/>
    <lineage>
        <taxon>Eukaryota</taxon>
        <taxon>Fungi</taxon>
        <taxon>Fungi incertae sedis</taxon>
        <taxon>Mucoromycota</taxon>
        <taxon>Glomeromycotina</taxon>
        <taxon>Glomeromycetes</taxon>
        <taxon>Glomerales</taxon>
        <taxon>Glomeraceae</taxon>
        <taxon>Rhizophagus</taxon>
    </lineage>
</organism>
<evidence type="ECO:0000256" key="2">
    <source>
        <dbReference type="SAM" id="MobiDB-lite"/>
    </source>
</evidence>
<gene>
    <name evidence="3" type="ORF">RCL2_000319700</name>
</gene>
<evidence type="ECO:0000256" key="1">
    <source>
        <dbReference type="SAM" id="Coils"/>
    </source>
</evidence>
<dbReference type="Proteomes" id="UP000615446">
    <property type="component" value="Unassembled WGS sequence"/>
</dbReference>
<dbReference type="AlphaFoldDB" id="A0A8H3QE86"/>
<feature type="region of interest" description="Disordered" evidence="2">
    <location>
        <begin position="335"/>
        <end position="403"/>
    </location>
</feature>
<feature type="region of interest" description="Disordered" evidence="2">
    <location>
        <begin position="169"/>
        <end position="211"/>
    </location>
</feature>
<protein>
    <submittedName>
        <fullName evidence="3">Uncharacterized protein</fullName>
    </submittedName>
</protein>
<keyword evidence="1" id="KW-0175">Coiled coil</keyword>
<evidence type="ECO:0000313" key="4">
    <source>
        <dbReference type="Proteomes" id="UP000615446"/>
    </source>
</evidence>
<dbReference type="EMBL" id="BLAL01000017">
    <property type="protein sequence ID" value="GES75787.1"/>
    <property type="molecule type" value="Genomic_DNA"/>
</dbReference>
<reference evidence="3" key="1">
    <citation type="submission" date="2019-10" db="EMBL/GenBank/DDBJ databases">
        <title>Conservation and host-specific expression of non-tandemly repeated heterogenous ribosome RNA gene in arbuscular mycorrhizal fungi.</title>
        <authorList>
            <person name="Maeda T."/>
            <person name="Kobayashi Y."/>
            <person name="Nakagawa T."/>
            <person name="Ezawa T."/>
            <person name="Yamaguchi K."/>
            <person name="Bino T."/>
            <person name="Nishimoto Y."/>
            <person name="Shigenobu S."/>
            <person name="Kawaguchi M."/>
        </authorList>
    </citation>
    <scope>NUCLEOTIDE SEQUENCE</scope>
    <source>
        <strain evidence="3">HR1</strain>
    </source>
</reference>
<feature type="coiled-coil region" evidence="1">
    <location>
        <begin position="5"/>
        <end position="116"/>
    </location>
</feature>
<proteinExistence type="predicted"/>
<sequence>MSSELELLKQCITELEAENAELRKENTEIRNLRFKLTVSNAEVAELKRRNAETLKSNAQYNERRDAKNAKLKARIEELEKNKEDSSAENVRRDVEIAEIKAEVVKLRDNNEESKQLTSHQSDVTSKEMISGYDQNTRDEIEPQSSVSSNTINLVSNVYEMTDVSNHALVSSDKSSEEKETVAFLNKEHKKRVSEEIRQRNREKKLQQKNEQETACGAEKKAIEANKEETLRWCFYAREFKRMYKDFMVSNKVGKKKAKGQVYDFIIKQLPNTKRKTLCRQTQKALRIDDLFEKIGMDKLQYIKTYSADTISKFTDPQIQTIIDHFTEKPNMEFTDKAEDEEQDDKVPEGSDQNNVLEVLPPKESTTPIPLSHDSNSSGGSSKIGPVNSPKSQANVTSATSRTRISRTNPNKMECLYQYAVEHSLDPEKFSIITEAEKYRWDVKYFCSDLERDILIYHRSIEKNEDRRKYHTLLTDCERIIGEELLRHGILESRESTAWLDNLMKEWEQTHTQFMQVFAQSSSSDFSKLDTKVEVVA</sequence>
<evidence type="ECO:0000313" key="3">
    <source>
        <dbReference type="EMBL" id="GES75787.1"/>
    </source>
</evidence>
<feature type="compositionally biased region" description="Low complexity" evidence="2">
    <location>
        <begin position="371"/>
        <end position="384"/>
    </location>
</feature>
<comment type="caution">
    <text evidence="3">The sequence shown here is derived from an EMBL/GenBank/DDBJ whole genome shotgun (WGS) entry which is preliminary data.</text>
</comment>
<dbReference type="OrthoDB" id="2439570at2759"/>
<accession>A0A8H3QE86</accession>
<feature type="compositionally biased region" description="Basic and acidic residues" evidence="2">
    <location>
        <begin position="192"/>
        <end position="211"/>
    </location>
</feature>
<name>A0A8H3QE86_9GLOM</name>